<dbReference type="GO" id="GO:0016787">
    <property type="term" value="F:hydrolase activity"/>
    <property type="evidence" value="ECO:0007669"/>
    <property type="project" value="UniProtKB-KW"/>
</dbReference>
<keyword evidence="3" id="KW-0732">Signal</keyword>
<feature type="chain" id="PRO_5024861585" evidence="3">
    <location>
        <begin position="20"/>
        <end position="140"/>
    </location>
</feature>
<keyword evidence="1" id="KW-0540">Nuclease</keyword>
<evidence type="ECO:0000256" key="2">
    <source>
        <dbReference type="ARBA" id="ARBA00022801"/>
    </source>
</evidence>
<dbReference type="Gene3D" id="3.10.450.30">
    <property type="entry name" value="Microbial ribonucleases"/>
    <property type="match status" value="1"/>
</dbReference>
<dbReference type="AlphaFoldDB" id="A0A5N7CQE7"/>
<accession>A0A5N7CQE7</accession>
<sequence>MKLSVLSIISLYLTGTAVARPTATTCTVQNSKINESHLLAREGGRKCGNRRYPYKYLNQGDDGPEVEFSGLCVESGANLFEWPILRNGELFGDEGRKVKGDDRVIVATYKPPNDAPEVSTYCGMITHEGASRQGGFIKCQ</sequence>
<dbReference type="GO" id="GO:0003723">
    <property type="term" value="F:RNA binding"/>
    <property type="evidence" value="ECO:0007669"/>
    <property type="project" value="InterPro"/>
</dbReference>
<gene>
    <name evidence="4" type="ORF">BDV23DRAFT_177977</name>
</gene>
<dbReference type="Proteomes" id="UP000326877">
    <property type="component" value="Unassembled WGS sequence"/>
</dbReference>
<name>A0A5N7CQE7_PETAA</name>
<reference evidence="4" key="1">
    <citation type="submission" date="2019-04" db="EMBL/GenBank/DDBJ databases">
        <title>Friends and foes A comparative genomics studyof 23 Aspergillus species from section Flavi.</title>
        <authorList>
            <consortium name="DOE Joint Genome Institute"/>
            <person name="Kjaerbolling I."/>
            <person name="Vesth T."/>
            <person name="Frisvad J.C."/>
            <person name="Nybo J.L."/>
            <person name="Theobald S."/>
            <person name="Kildgaard S."/>
            <person name="Isbrandt T."/>
            <person name="Kuo A."/>
            <person name="Sato A."/>
            <person name="Lyhne E.K."/>
            <person name="Kogle M.E."/>
            <person name="Wiebenga A."/>
            <person name="Kun R.S."/>
            <person name="Lubbers R.J."/>
            <person name="Makela M.R."/>
            <person name="Barry K."/>
            <person name="Chovatia M."/>
            <person name="Clum A."/>
            <person name="Daum C."/>
            <person name="Haridas S."/>
            <person name="He G."/>
            <person name="LaButti K."/>
            <person name="Lipzen A."/>
            <person name="Mondo S."/>
            <person name="Riley R."/>
            <person name="Salamov A."/>
            <person name="Simmons B.A."/>
            <person name="Magnuson J.K."/>
            <person name="Henrissat B."/>
            <person name="Mortensen U.H."/>
            <person name="Larsen T.O."/>
            <person name="Devries R.P."/>
            <person name="Grigoriev I.V."/>
            <person name="Machida M."/>
            <person name="Baker S.E."/>
            <person name="Andersen M.R."/>
        </authorList>
    </citation>
    <scope>NUCLEOTIDE SEQUENCE [LARGE SCALE GENOMIC DNA]</scope>
    <source>
        <strain evidence="4">IBT 14317</strain>
    </source>
</reference>
<organism evidence="4">
    <name type="scientific">Petromyces alliaceus</name>
    <name type="common">Aspergillus alliaceus</name>
    <dbReference type="NCBI Taxonomy" id="209559"/>
    <lineage>
        <taxon>Eukaryota</taxon>
        <taxon>Fungi</taxon>
        <taxon>Dikarya</taxon>
        <taxon>Ascomycota</taxon>
        <taxon>Pezizomycotina</taxon>
        <taxon>Eurotiomycetes</taxon>
        <taxon>Eurotiomycetidae</taxon>
        <taxon>Eurotiales</taxon>
        <taxon>Aspergillaceae</taxon>
        <taxon>Aspergillus</taxon>
        <taxon>Aspergillus subgen. Circumdati</taxon>
    </lineage>
</organism>
<evidence type="ECO:0000256" key="3">
    <source>
        <dbReference type="SAM" id="SignalP"/>
    </source>
</evidence>
<keyword evidence="2" id="KW-0378">Hydrolase</keyword>
<dbReference type="Pfam" id="PF00545">
    <property type="entry name" value="Ribonuclease"/>
    <property type="match status" value="1"/>
</dbReference>
<evidence type="ECO:0000256" key="1">
    <source>
        <dbReference type="ARBA" id="ARBA00022722"/>
    </source>
</evidence>
<dbReference type="GO" id="GO:0004521">
    <property type="term" value="F:RNA endonuclease activity"/>
    <property type="evidence" value="ECO:0007669"/>
    <property type="project" value="InterPro"/>
</dbReference>
<dbReference type="InterPro" id="IPR000026">
    <property type="entry name" value="N1-like"/>
</dbReference>
<dbReference type="SUPFAM" id="SSF53933">
    <property type="entry name" value="Microbial ribonucleases"/>
    <property type="match status" value="1"/>
</dbReference>
<protein>
    <submittedName>
        <fullName evidence="4">Uncharacterized protein</fullName>
    </submittedName>
</protein>
<feature type="signal peptide" evidence="3">
    <location>
        <begin position="1"/>
        <end position="19"/>
    </location>
</feature>
<proteinExistence type="predicted"/>
<dbReference type="EMBL" id="ML735215">
    <property type="protein sequence ID" value="KAE8396436.1"/>
    <property type="molecule type" value="Genomic_DNA"/>
</dbReference>
<dbReference type="InterPro" id="IPR016191">
    <property type="entry name" value="Ribonuclease/ribotoxin"/>
</dbReference>
<dbReference type="OrthoDB" id="5425539at2759"/>
<evidence type="ECO:0000313" key="4">
    <source>
        <dbReference type="EMBL" id="KAE8396436.1"/>
    </source>
</evidence>